<keyword evidence="3" id="KW-0808">Transferase</keyword>
<feature type="domain" description="VOC" evidence="2">
    <location>
        <begin position="4"/>
        <end position="122"/>
    </location>
</feature>
<name>A0ABX2IVS8_9RHOB</name>
<dbReference type="NCBIfam" id="NF000222">
    <property type="entry name" value="FosX"/>
    <property type="match status" value="1"/>
</dbReference>
<dbReference type="PROSITE" id="PS51819">
    <property type="entry name" value="VOC"/>
    <property type="match status" value="1"/>
</dbReference>
<organism evidence="3 4">
    <name type="scientific">Parasulfitobacter algicola</name>
    <dbReference type="NCBI Taxonomy" id="2614809"/>
    <lineage>
        <taxon>Bacteria</taxon>
        <taxon>Pseudomonadati</taxon>
        <taxon>Pseudomonadota</taxon>
        <taxon>Alphaproteobacteria</taxon>
        <taxon>Rhodobacterales</taxon>
        <taxon>Roseobacteraceae</taxon>
        <taxon>Parasulfitobacter</taxon>
    </lineage>
</organism>
<sequence length="140" mass="16268">MIEGLSHMTFIVSDLDKMEEMLTKVLDARKIYDSGDKTFSLSKERFFEVGGLWIATMVGDPLESRTYNHVAFKMAPDEYEDRLQRIRELGLDVKEGRSRVEGEGHSIYFYDHDNHMFELHSGTLEERLERYRSPPPSSSS</sequence>
<evidence type="ECO:0000313" key="3">
    <source>
        <dbReference type="EMBL" id="NSX57018.1"/>
    </source>
</evidence>
<dbReference type="Proteomes" id="UP000777935">
    <property type="component" value="Unassembled WGS sequence"/>
</dbReference>
<evidence type="ECO:0000259" key="2">
    <source>
        <dbReference type="PROSITE" id="PS51819"/>
    </source>
</evidence>
<keyword evidence="1" id="KW-0479">Metal-binding</keyword>
<dbReference type="InterPro" id="IPR004360">
    <property type="entry name" value="Glyas_Fos-R_dOase_dom"/>
</dbReference>
<accession>A0ABX2IVS8</accession>
<dbReference type="Pfam" id="PF00903">
    <property type="entry name" value="Glyoxalase"/>
    <property type="match status" value="1"/>
</dbReference>
<dbReference type="SUPFAM" id="SSF54593">
    <property type="entry name" value="Glyoxalase/Bleomycin resistance protein/Dihydroxybiphenyl dioxygenase"/>
    <property type="match status" value="1"/>
</dbReference>
<dbReference type="Gene3D" id="3.10.180.10">
    <property type="entry name" value="2,3-Dihydroxybiphenyl 1,2-Dioxygenase, domain 1"/>
    <property type="match status" value="1"/>
</dbReference>
<evidence type="ECO:0000313" key="4">
    <source>
        <dbReference type="Proteomes" id="UP000777935"/>
    </source>
</evidence>
<dbReference type="InterPro" id="IPR029068">
    <property type="entry name" value="Glyas_Bleomycin-R_OHBP_Dase"/>
</dbReference>
<dbReference type="InterPro" id="IPR037523">
    <property type="entry name" value="VOC_core"/>
</dbReference>
<dbReference type="InterPro" id="IPR051332">
    <property type="entry name" value="Fosfomycin_Res_Enzymes"/>
</dbReference>
<dbReference type="PANTHER" id="PTHR36113:SF6">
    <property type="entry name" value="FOSFOMYCIN RESISTANCE PROTEIN FOSX"/>
    <property type="match status" value="1"/>
</dbReference>
<proteinExistence type="predicted"/>
<comment type="caution">
    <text evidence="3">The sequence shown here is derived from an EMBL/GenBank/DDBJ whole genome shotgun (WGS) entry which is preliminary data.</text>
</comment>
<protein>
    <submittedName>
        <fullName evidence="3">FosX/FosE/FosI family fosfomycin resistance thiol transferase</fullName>
    </submittedName>
</protein>
<dbReference type="GO" id="GO:0016740">
    <property type="term" value="F:transferase activity"/>
    <property type="evidence" value="ECO:0007669"/>
    <property type="project" value="UniProtKB-KW"/>
</dbReference>
<dbReference type="PANTHER" id="PTHR36113">
    <property type="entry name" value="LYASE, PUTATIVE-RELATED-RELATED"/>
    <property type="match status" value="1"/>
</dbReference>
<reference evidence="3 4" key="1">
    <citation type="submission" date="2020-06" db="EMBL/GenBank/DDBJ databases">
        <title>Sulfitobacter algicola sp. nov., isolated from green algae.</title>
        <authorList>
            <person name="Wang C."/>
        </authorList>
    </citation>
    <scope>NUCLEOTIDE SEQUENCE [LARGE SCALE GENOMIC DNA]</scope>
    <source>
        <strain evidence="3 4">1151</strain>
    </source>
</reference>
<evidence type="ECO:0000256" key="1">
    <source>
        <dbReference type="ARBA" id="ARBA00022723"/>
    </source>
</evidence>
<gene>
    <name evidence="3" type="primary">fosX</name>
    <name evidence="3" type="ORF">HRQ87_19770</name>
</gene>
<dbReference type="RefSeq" id="WP_174140170.1">
    <property type="nucleotide sequence ID" value="NZ_JABUFE010000033.1"/>
</dbReference>
<dbReference type="EMBL" id="JABUFE010000033">
    <property type="protein sequence ID" value="NSX57018.1"/>
    <property type="molecule type" value="Genomic_DNA"/>
</dbReference>
<keyword evidence="4" id="KW-1185">Reference proteome</keyword>